<sequence>MHPTDWICLAVLLGSLLLGAWRGLLYEALSVAGWVAAYFVARWAADWVGQALPMGEAPAEWRFAAGFVLVFIVVAFGGGMLAWAVRGAARALGMRPVDRVLGAVFGALRGVLLLLVLAVVVQVTGQGQAPWWRESASGAWLQGMLGQLHPVLPAALVQRIGEIGGA</sequence>
<keyword evidence="2 5" id="KW-0812">Transmembrane</keyword>
<accession>A0ABV6PUM6</accession>
<proteinExistence type="predicted"/>
<dbReference type="PANTHER" id="PTHR36926:SF1">
    <property type="entry name" value="COLICIN V PRODUCTION PROTEIN"/>
    <property type="match status" value="1"/>
</dbReference>
<keyword evidence="3 5" id="KW-1133">Transmembrane helix</keyword>
<dbReference type="InterPro" id="IPR052719">
    <property type="entry name" value="CvpA-like"/>
</dbReference>
<evidence type="ECO:0000256" key="1">
    <source>
        <dbReference type="ARBA" id="ARBA00004141"/>
    </source>
</evidence>
<feature type="transmembrane region" description="Helical" evidence="5">
    <location>
        <begin position="97"/>
        <end position="121"/>
    </location>
</feature>
<evidence type="ECO:0000256" key="4">
    <source>
        <dbReference type="ARBA" id="ARBA00023136"/>
    </source>
</evidence>
<feature type="transmembrane region" description="Helical" evidence="5">
    <location>
        <begin position="61"/>
        <end position="85"/>
    </location>
</feature>
<dbReference type="Proteomes" id="UP001589834">
    <property type="component" value="Unassembled WGS sequence"/>
</dbReference>
<dbReference type="RefSeq" id="WP_293220217.1">
    <property type="nucleotide sequence ID" value="NZ_JBHLTN010000028.1"/>
</dbReference>
<reference evidence="6 7" key="1">
    <citation type="submission" date="2024-09" db="EMBL/GenBank/DDBJ databases">
        <authorList>
            <person name="Sun Q."/>
            <person name="Mori K."/>
        </authorList>
    </citation>
    <scope>NUCLEOTIDE SEQUENCE [LARGE SCALE GENOMIC DNA]</scope>
    <source>
        <strain evidence="6 7">NCAIM B.02336</strain>
    </source>
</reference>
<comment type="caution">
    <text evidence="6">The sequence shown here is derived from an EMBL/GenBank/DDBJ whole genome shotgun (WGS) entry which is preliminary data.</text>
</comment>
<comment type="subcellular location">
    <subcellularLocation>
        <location evidence="1">Membrane</location>
        <topology evidence="1">Multi-pass membrane protein</topology>
    </subcellularLocation>
</comment>
<evidence type="ECO:0000313" key="7">
    <source>
        <dbReference type="Proteomes" id="UP001589834"/>
    </source>
</evidence>
<dbReference type="InterPro" id="IPR003825">
    <property type="entry name" value="Colicin-V_CvpA"/>
</dbReference>
<protein>
    <submittedName>
        <fullName evidence="6">CvpA family protein</fullName>
    </submittedName>
</protein>
<evidence type="ECO:0000313" key="6">
    <source>
        <dbReference type="EMBL" id="MFC0593560.1"/>
    </source>
</evidence>
<organism evidence="6 7">
    <name type="scientific">Ottowia pentelensis</name>
    <dbReference type="NCBI Taxonomy" id="511108"/>
    <lineage>
        <taxon>Bacteria</taxon>
        <taxon>Pseudomonadati</taxon>
        <taxon>Pseudomonadota</taxon>
        <taxon>Betaproteobacteria</taxon>
        <taxon>Burkholderiales</taxon>
        <taxon>Comamonadaceae</taxon>
        <taxon>Ottowia</taxon>
    </lineage>
</organism>
<evidence type="ECO:0000256" key="5">
    <source>
        <dbReference type="SAM" id="Phobius"/>
    </source>
</evidence>
<name>A0ABV6PUM6_9BURK</name>
<dbReference type="Pfam" id="PF02674">
    <property type="entry name" value="Colicin_V"/>
    <property type="match status" value="1"/>
</dbReference>
<keyword evidence="7" id="KW-1185">Reference proteome</keyword>
<dbReference type="EMBL" id="JBHLTN010000028">
    <property type="protein sequence ID" value="MFC0593560.1"/>
    <property type="molecule type" value="Genomic_DNA"/>
</dbReference>
<evidence type="ECO:0000256" key="3">
    <source>
        <dbReference type="ARBA" id="ARBA00022989"/>
    </source>
</evidence>
<dbReference type="PANTHER" id="PTHR36926">
    <property type="entry name" value="COLICIN V PRODUCTION PROTEIN"/>
    <property type="match status" value="1"/>
</dbReference>
<gene>
    <name evidence="6" type="ORF">ACFFGG_13485</name>
</gene>
<evidence type="ECO:0000256" key="2">
    <source>
        <dbReference type="ARBA" id="ARBA00022692"/>
    </source>
</evidence>
<keyword evidence="4 5" id="KW-0472">Membrane</keyword>